<dbReference type="SMART" id="SM00267">
    <property type="entry name" value="GGDEF"/>
    <property type="match status" value="1"/>
</dbReference>
<evidence type="ECO:0000313" key="6">
    <source>
        <dbReference type="Proteomes" id="UP001157439"/>
    </source>
</evidence>
<dbReference type="InterPro" id="IPR050706">
    <property type="entry name" value="Cyclic-di-GMP_PDE-like"/>
</dbReference>
<keyword evidence="1" id="KW-0472">Membrane</keyword>
<dbReference type="Pfam" id="PF16448">
    <property type="entry name" value="LapD_MoxY_N"/>
    <property type="match status" value="1"/>
</dbReference>
<dbReference type="SMART" id="SM00052">
    <property type="entry name" value="EAL"/>
    <property type="match status" value="1"/>
</dbReference>
<feature type="domain" description="HAMP" evidence="3">
    <location>
        <begin position="172"/>
        <end position="224"/>
    </location>
</feature>
<gene>
    <name evidence="5" type="ORF">GCM10007894_24550</name>
</gene>
<dbReference type="InterPro" id="IPR032244">
    <property type="entry name" value="LapD_MoxY_N"/>
</dbReference>
<proteinExistence type="predicted"/>
<dbReference type="SUPFAM" id="SSF55073">
    <property type="entry name" value="Nucleotide cyclase"/>
    <property type="match status" value="1"/>
</dbReference>
<comment type="caution">
    <text evidence="5">The sequence shown here is derived from an EMBL/GenBank/DDBJ whole genome shotgun (WGS) entry which is preliminary data.</text>
</comment>
<evidence type="ECO:0000256" key="1">
    <source>
        <dbReference type="SAM" id="Phobius"/>
    </source>
</evidence>
<dbReference type="InterPro" id="IPR035919">
    <property type="entry name" value="EAL_sf"/>
</dbReference>
<dbReference type="PROSITE" id="PS50887">
    <property type="entry name" value="GGDEF"/>
    <property type="match status" value="1"/>
</dbReference>
<reference evidence="5 6" key="1">
    <citation type="journal article" date="2014" name="Int. J. Syst. Evol. Microbiol.">
        <title>Complete genome sequence of Corynebacterium casei LMG S-19264T (=DSM 44701T), isolated from a smear-ripened cheese.</title>
        <authorList>
            <consortium name="US DOE Joint Genome Institute (JGI-PGF)"/>
            <person name="Walter F."/>
            <person name="Albersmeier A."/>
            <person name="Kalinowski J."/>
            <person name="Ruckert C."/>
        </authorList>
    </citation>
    <scope>NUCLEOTIDE SEQUENCE [LARGE SCALE GENOMIC DNA]</scope>
    <source>
        <strain evidence="5 6">NBRC 112785</strain>
    </source>
</reference>
<evidence type="ECO:0000259" key="3">
    <source>
        <dbReference type="PROSITE" id="PS50885"/>
    </source>
</evidence>
<dbReference type="EMBL" id="BSPO01000003">
    <property type="protein sequence ID" value="GLS84478.1"/>
    <property type="molecule type" value="Genomic_DNA"/>
</dbReference>
<dbReference type="InterPro" id="IPR029787">
    <property type="entry name" value="Nucleotide_cyclase"/>
</dbReference>
<dbReference type="PROSITE" id="PS51257">
    <property type="entry name" value="PROKAR_LIPOPROTEIN"/>
    <property type="match status" value="1"/>
</dbReference>
<dbReference type="GO" id="GO:0071111">
    <property type="term" value="F:cyclic-guanylate-specific phosphodiesterase activity"/>
    <property type="evidence" value="ECO:0007669"/>
    <property type="project" value="InterPro"/>
</dbReference>
<dbReference type="Pfam" id="PF00563">
    <property type="entry name" value="EAL"/>
    <property type="match status" value="1"/>
</dbReference>
<sequence length="647" mass="72961">MSLQRQLLALVWLVSCIGFGLMLFVNLNTMQSKLLEEQFSIVDQVEQIAQLSLQSQPESSFISFVPTLLKQAHSNPNIKSIELELFSPTSTFQENSVISGSRAPNWFAGLFTSESFENRIQLALQDGSQANLTIVSNPFHITDQVWVLFKRLVLIYALAIIFIGMVATLILRKLVKPLAAIERQAKAIENRDFTFRSELPKARELRNAIEAINHLSDIIYKRFKDNASQVQSLKNQVQLDPETGISNRRHTIQQIEGRIAERKQQYAIIMLRLAQPDRIRKNYGFPVYNDLVKASIKSLDANFRKFQPLLGRLSENEFCVLIPAVLPGDINAQIKLCVEQLKKLHEQGISPNQEIFAIAGCVIQPQDNASSLLTRVDNMLRKVETESVNGYSWRAQNEQLEIMRTGQEWVALLKDRIRKKAVLVEHQPLVTSIGGHALHYELYARLNDEVDKTMNAGSFLPVIEQFNLGTELDLAVLEDALTKELDARMSLNVSLSTIQDTLFLSRLASLTAAQIAKIQFEFPETYYQREPQTVMSFIKIIRSLNIPFGIDNIGNAGINLDYIAKLRPAYVKLSPALCLASDQDSLQMVTIVCNTVHNLEIPVYATAIENQDQLLKLYDTGIDGFQGYINNEDALSQGEPAQVQLQS</sequence>
<dbReference type="InterPro" id="IPR001633">
    <property type="entry name" value="EAL_dom"/>
</dbReference>
<keyword evidence="1" id="KW-1133">Transmembrane helix</keyword>
<evidence type="ECO:0000259" key="2">
    <source>
        <dbReference type="PROSITE" id="PS50883"/>
    </source>
</evidence>
<name>A0AA37TPG7_9GAMM</name>
<evidence type="ECO:0000313" key="5">
    <source>
        <dbReference type="EMBL" id="GLS84478.1"/>
    </source>
</evidence>
<dbReference type="Gene3D" id="3.20.20.450">
    <property type="entry name" value="EAL domain"/>
    <property type="match status" value="1"/>
</dbReference>
<feature type="domain" description="GGDEF" evidence="4">
    <location>
        <begin position="264"/>
        <end position="396"/>
    </location>
</feature>
<accession>A0AA37TPG7</accession>
<dbReference type="InterPro" id="IPR000160">
    <property type="entry name" value="GGDEF_dom"/>
</dbReference>
<dbReference type="PROSITE" id="PS50883">
    <property type="entry name" value="EAL"/>
    <property type="match status" value="1"/>
</dbReference>
<keyword evidence="6" id="KW-1185">Reference proteome</keyword>
<dbReference type="CDD" id="cd01948">
    <property type="entry name" value="EAL"/>
    <property type="match status" value="1"/>
</dbReference>
<dbReference type="PANTHER" id="PTHR33121:SF79">
    <property type="entry name" value="CYCLIC DI-GMP PHOSPHODIESTERASE PDED-RELATED"/>
    <property type="match status" value="1"/>
</dbReference>
<evidence type="ECO:0000259" key="4">
    <source>
        <dbReference type="PROSITE" id="PS50887"/>
    </source>
</evidence>
<organism evidence="5 6">
    <name type="scientific">Paraferrimonas haliotis</name>
    <dbReference type="NCBI Taxonomy" id="2013866"/>
    <lineage>
        <taxon>Bacteria</taxon>
        <taxon>Pseudomonadati</taxon>
        <taxon>Pseudomonadota</taxon>
        <taxon>Gammaproteobacteria</taxon>
        <taxon>Alteromonadales</taxon>
        <taxon>Ferrimonadaceae</taxon>
        <taxon>Paraferrimonas</taxon>
    </lineage>
</organism>
<dbReference type="InterPro" id="IPR003660">
    <property type="entry name" value="HAMP_dom"/>
</dbReference>
<dbReference type="PANTHER" id="PTHR33121">
    <property type="entry name" value="CYCLIC DI-GMP PHOSPHODIESTERASE PDEF"/>
    <property type="match status" value="1"/>
</dbReference>
<dbReference type="SUPFAM" id="SSF141868">
    <property type="entry name" value="EAL domain-like"/>
    <property type="match status" value="1"/>
</dbReference>
<feature type="domain" description="EAL" evidence="2">
    <location>
        <begin position="406"/>
        <end position="647"/>
    </location>
</feature>
<protein>
    <submittedName>
        <fullName evidence="5">GGDEF domain-containing protein</fullName>
    </submittedName>
</protein>
<dbReference type="Gene3D" id="3.30.70.270">
    <property type="match status" value="1"/>
</dbReference>
<dbReference type="Proteomes" id="UP001157439">
    <property type="component" value="Unassembled WGS sequence"/>
</dbReference>
<dbReference type="Pfam" id="PF00990">
    <property type="entry name" value="GGDEF"/>
    <property type="match status" value="1"/>
</dbReference>
<feature type="transmembrane region" description="Helical" evidence="1">
    <location>
        <begin position="153"/>
        <end position="171"/>
    </location>
</feature>
<dbReference type="GO" id="GO:0016020">
    <property type="term" value="C:membrane"/>
    <property type="evidence" value="ECO:0007669"/>
    <property type="project" value="InterPro"/>
</dbReference>
<feature type="transmembrane region" description="Helical" evidence="1">
    <location>
        <begin position="7"/>
        <end position="27"/>
    </location>
</feature>
<dbReference type="PROSITE" id="PS50885">
    <property type="entry name" value="HAMP"/>
    <property type="match status" value="1"/>
</dbReference>
<dbReference type="GO" id="GO:0007165">
    <property type="term" value="P:signal transduction"/>
    <property type="evidence" value="ECO:0007669"/>
    <property type="project" value="InterPro"/>
</dbReference>
<dbReference type="Gene3D" id="6.10.340.10">
    <property type="match status" value="1"/>
</dbReference>
<dbReference type="AlphaFoldDB" id="A0AA37TPG7"/>
<keyword evidence="1" id="KW-0812">Transmembrane</keyword>
<dbReference type="InterPro" id="IPR043128">
    <property type="entry name" value="Rev_trsase/Diguanyl_cyclase"/>
</dbReference>
<dbReference type="RefSeq" id="WP_158220727.1">
    <property type="nucleotide sequence ID" value="NZ_BSPO01000003.1"/>
</dbReference>